<accession>A0A7W7RBC0</accession>
<sequence>MSDAPASGGSSSTGLTLDQLKNAQPGLWSTAANDWAAMAKHCWDASTELRHQATQKIAPVWSSSAGNLAQAKMTAQANALESAYDEMHGVVEVLDGVAEAFELAQRSLSSTLSYADQNGMTVAADGTVTSKTLTMPHAHNLLDPSDIQQIDQQVNQTSWLIQQALADANKADAAAAAALNRLAGQVNVTDPSTALDNVQKDASPLEVTLIANTVPPAGTDPTLVAAWWNSLTADQQQQLQLAVPASLAHLDGIPTSVQQQLIGTDGKFDRSKFIQWAMDNWDNTELDTFDNNCTNFTSDALHAAGLAYKNDGSGTFGDNNWFKGAQVGSWGGPVTNWIDAHDHSHTRSWALAGGLHDFLLNNGSTTVPLSQARPGDIIFLQQAGPGPNAAVGDIHHACIITSITPDGDIHYTQHTNSYLNASLNTRLPSELQEEGQQNVVVVRVQPNW</sequence>
<proteinExistence type="predicted"/>
<dbReference type="InterPro" id="IPR024301">
    <property type="entry name" value="Amidase_6"/>
</dbReference>
<comment type="caution">
    <text evidence="2">The sequence shown here is derived from an EMBL/GenBank/DDBJ whole genome shotgun (WGS) entry which is preliminary data.</text>
</comment>
<dbReference type="AlphaFoldDB" id="A0A7W7RBC0"/>
<organism evidence="2 3">
    <name type="scientific">Kitasatospora kifunensis</name>
    <name type="common">Streptomyces kifunensis</name>
    <dbReference type="NCBI Taxonomy" id="58351"/>
    <lineage>
        <taxon>Bacteria</taxon>
        <taxon>Bacillati</taxon>
        <taxon>Actinomycetota</taxon>
        <taxon>Actinomycetes</taxon>
        <taxon>Kitasatosporales</taxon>
        <taxon>Streptomycetaceae</taxon>
        <taxon>Kitasatospora</taxon>
    </lineage>
</organism>
<dbReference type="EMBL" id="JACHJV010000003">
    <property type="protein sequence ID" value="MBB4928818.1"/>
    <property type="molecule type" value="Genomic_DNA"/>
</dbReference>
<dbReference type="Pfam" id="PF12671">
    <property type="entry name" value="Amidase_6"/>
    <property type="match status" value="1"/>
</dbReference>
<evidence type="ECO:0000313" key="3">
    <source>
        <dbReference type="Proteomes" id="UP000540506"/>
    </source>
</evidence>
<protein>
    <recommendedName>
        <fullName evidence="1">Putative amidase domain-containing protein</fullName>
    </recommendedName>
</protein>
<evidence type="ECO:0000259" key="1">
    <source>
        <dbReference type="Pfam" id="PF12671"/>
    </source>
</evidence>
<name>A0A7W7RBC0_KITKI</name>
<dbReference type="Proteomes" id="UP000540506">
    <property type="component" value="Unassembled WGS sequence"/>
</dbReference>
<dbReference type="RefSeq" id="WP_184946444.1">
    <property type="nucleotide sequence ID" value="NZ_JACHJV010000003.1"/>
</dbReference>
<evidence type="ECO:0000313" key="2">
    <source>
        <dbReference type="EMBL" id="MBB4928818.1"/>
    </source>
</evidence>
<keyword evidence="3" id="KW-1185">Reference proteome</keyword>
<gene>
    <name evidence="2" type="ORF">FHR34_007915</name>
</gene>
<feature type="domain" description="Putative amidase" evidence="1">
    <location>
        <begin position="268"/>
        <end position="424"/>
    </location>
</feature>
<reference evidence="2 3" key="1">
    <citation type="submission" date="2020-08" db="EMBL/GenBank/DDBJ databases">
        <title>Sequencing the genomes of 1000 actinobacteria strains.</title>
        <authorList>
            <person name="Klenk H.-P."/>
        </authorList>
    </citation>
    <scope>NUCLEOTIDE SEQUENCE [LARGE SCALE GENOMIC DNA]</scope>
    <source>
        <strain evidence="2 3">DSM 41654</strain>
    </source>
</reference>